<keyword evidence="2" id="KW-1185">Reference proteome</keyword>
<dbReference type="EMBL" id="JACXXH010000028">
    <property type="protein sequence ID" value="MBD3864714.1"/>
    <property type="molecule type" value="Genomic_DNA"/>
</dbReference>
<name>A0ABR8M021_9FLAO</name>
<evidence type="ECO:0000313" key="2">
    <source>
        <dbReference type="Proteomes" id="UP000627521"/>
    </source>
</evidence>
<organism evidence="1 2">
    <name type="scientific">Olleya marilimosa</name>
    <dbReference type="NCBI Taxonomy" id="272164"/>
    <lineage>
        <taxon>Bacteria</taxon>
        <taxon>Pseudomonadati</taxon>
        <taxon>Bacteroidota</taxon>
        <taxon>Flavobacteriia</taxon>
        <taxon>Flavobacteriales</taxon>
        <taxon>Flavobacteriaceae</taxon>
    </lineage>
</organism>
<sequence length="118" mass="11940">LDVVVTDNDLNTDPLVAETIVVTVVNDVTGESEDITLTETGPNTGEFAGTVDTTFGTVAGTDNDGTINTQTGDTVTVTYDDVLDANGNDPVAVTDTDTVVGGVTGTVDITDTSVPGDT</sequence>
<evidence type="ECO:0000313" key="1">
    <source>
        <dbReference type="EMBL" id="MBD3864714.1"/>
    </source>
</evidence>
<comment type="caution">
    <text evidence="1">The sequence shown here is derived from an EMBL/GenBank/DDBJ whole genome shotgun (WGS) entry which is preliminary data.</text>
</comment>
<accession>A0ABR8M021</accession>
<reference evidence="1 2" key="1">
    <citation type="submission" date="2020-09" db="EMBL/GenBank/DDBJ databases">
        <title>Bacillus nautilus sp. nov., Chryseoglobus crepusculi sp. nov, and Psychrobacter noctis sp. nov., isolated from deep-sea sponges from the equatorial Atlantic.</title>
        <authorList>
            <person name="Stennett H.L."/>
            <person name="Williams S.E."/>
        </authorList>
    </citation>
    <scope>NUCLEOTIDE SEQUENCE [LARGE SCALE GENOMIC DNA]</scope>
    <source>
        <strain evidence="1 2">28M-24</strain>
    </source>
</reference>
<dbReference type="RefSeq" id="WP_224740717.1">
    <property type="nucleotide sequence ID" value="NZ_JACXXF010000052.1"/>
</dbReference>
<protein>
    <recommendedName>
        <fullName evidence="3">RapA2 cadherin-like domain-containing protein</fullName>
    </recommendedName>
</protein>
<feature type="non-terminal residue" evidence="1">
    <location>
        <position position="1"/>
    </location>
</feature>
<feature type="non-terminal residue" evidence="1">
    <location>
        <position position="118"/>
    </location>
</feature>
<proteinExistence type="predicted"/>
<gene>
    <name evidence="1" type="ORF">IEG06_14790</name>
</gene>
<evidence type="ECO:0008006" key="3">
    <source>
        <dbReference type="Google" id="ProtNLM"/>
    </source>
</evidence>
<dbReference type="Proteomes" id="UP000627521">
    <property type="component" value="Unassembled WGS sequence"/>
</dbReference>